<proteinExistence type="predicted"/>
<feature type="transmembrane region" description="Helical" evidence="1">
    <location>
        <begin position="118"/>
        <end position="140"/>
    </location>
</feature>
<dbReference type="EMBL" id="JASCRY010000003">
    <property type="protein sequence ID" value="MDI5950550.1"/>
    <property type="molecule type" value="Genomic_DNA"/>
</dbReference>
<evidence type="ECO:0000313" key="2">
    <source>
        <dbReference type="EMBL" id="MDI5950550.1"/>
    </source>
</evidence>
<protein>
    <submittedName>
        <fullName evidence="2">Uncharacterized protein</fullName>
    </submittedName>
</protein>
<dbReference type="AlphaFoldDB" id="A0AAW6TRW0"/>
<keyword evidence="1" id="KW-1133">Transmembrane helix</keyword>
<evidence type="ECO:0000256" key="1">
    <source>
        <dbReference type="SAM" id="Phobius"/>
    </source>
</evidence>
<sequence>MNEILASLIKNIGKGTFKTIFYVVVISMFWQVGIYMFKPDFLKELIVIQIPLYFSLSFIWFMFYFLVFFRMEHFIRLYTKEYMEELRNTRVDTYISLSLVFKSLYLIIGYYYSLSFTGYLQLCSSATCLLLLLSYSAYYIKKHAN</sequence>
<organism evidence="2 3">
    <name type="scientific">Flavobacterium yafengii</name>
    <dbReference type="NCBI Taxonomy" id="3041253"/>
    <lineage>
        <taxon>Bacteria</taxon>
        <taxon>Pseudomonadati</taxon>
        <taxon>Bacteroidota</taxon>
        <taxon>Flavobacteriia</taxon>
        <taxon>Flavobacteriales</taxon>
        <taxon>Flavobacteriaceae</taxon>
        <taxon>Flavobacterium</taxon>
    </lineage>
</organism>
<feature type="transmembrane region" description="Helical" evidence="1">
    <location>
        <begin position="50"/>
        <end position="70"/>
    </location>
</feature>
<gene>
    <name evidence="2" type="ORF">QLS97_12910</name>
</gene>
<reference evidence="2 3" key="1">
    <citation type="submission" date="2023-04" db="EMBL/GenBank/DDBJ databases">
        <title>Two novel species of Flavobacterium.</title>
        <authorList>
            <person name="Liu Q."/>
            <person name="Xin Y.-H."/>
        </authorList>
    </citation>
    <scope>NUCLEOTIDE SEQUENCE [LARGE SCALE GENOMIC DNA]</scope>
    <source>
        <strain evidence="2 3">LB2P87</strain>
    </source>
</reference>
<evidence type="ECO:0000313" key="3">
    <source>
        <dbReference type="Proteomes" id="UP001228643"/>
    </source>
</evidence>
<feature type="transmembrane region" description="Helical" evidence="1">
    <location>
        <begin position="20"/>
        <end position="38"/>
    </location>
</feature>
<name>A0AAW6TRW0_9FLAO</name>
<keyword evidence="1" id="KW-0812">Transmembrane</keyword>
<dbReference type="RefSeq" id="WP_282717197.1">
    <property type="nucleotide sequence ID" value="NZ_JASCRY010000003.1"/>
</dbReference>
<keyword evidence="1" id="KW-0472">Membrane</keyword>
<keyword evidence="3" id="KW-1185">Reference proteome</keyword>
<feature type="transmembrane region" description="Helical" evidence="1">
    <location>
        <begin position="91"/>
        <end position="112"/>
    </location>
</feature>
<accession>A0AAW6TRW0</accession>
<dbReference type="Proteomes" id="UP001228643">
    <property type="component" value="Unassembled WGS sequence"/>
</dbReference>
<comment type="caution">
    <text evidence="2">The sequence shown here is derived from an EMBL/GenBank/DDBJ whole genome shotgun (WGS) entry which is preliminary data.</text>
</comment>